<evidence type="ECO:0000313" key="5">
    <source>
        <dbReference type="Proteomes" id="UP000028501"/>
    </source>
</evidence>
<dbReference type="CDD" id="cd06850">
    <property type="entry name" value="biotinyl_domain"/>
    <property type="match status" value="1"/>
</dbReference>
<accession>A0A075WIQ1</accession>
<dbReference type="PANTHER" id="PTHR45266:SF3">
    <property type="entry name" value="OXALOACETATE DECARBOXYLASE ALPHA CHAIN"/>
    <property type="match status" value="1"/>
</dbReference>
<dbReference type="GeneID" id="24795833"/>
<dbReference type="AlphaFoldDB" id="A0A075WIQ1"/>
<evidence type="ECO:0000256" key="1">
    <source>
        <dbReference type="ARBA" id="ARBA00001941"/>
    </source>
</evidence>
<dbReference type="Pfam" id="PF00364">
    <property type="entry name" value="Biotin_lipoyl"/>
    <property type="match status" value="1"/>
</dbReference>
<dbReference type="RefSeq" id="WP_010879577.1">
    <property type="nucleotide sequence ID" value="NZ_CP006577.1"/>
</dbReference>
<name>A0A075WIQ1_ARCFL</name>
<dbReference type="EMBL" id="CP006577">
    <property type="protein sequence ID" value="AIG99074.1"/>
    <property type="molecule type" value="Genomic_DNA"/>
</dbReference>
<sequence length="142" mass="15573">MRFYRIRVDGADFKVGVEKLREGVYRVRVGDKEAEVVVEDIYERAERPSFEPVAPSALLSEVKEELTAPENAVTSMLPGVVLKILVKPGDKVKAGEPVVIVESMKMENEIVSPTEGVVAEILVKEGQRIEAGDIVAIIQPVS</sequence>
<gene>
    <name evidence="4" type="ORF">AFULGI_00023540</name>
</gene>
<dbReference type="PANTHER" id="PTHR45266">
    <property type="entry name" value="OXALOACETATE DECARBOXYLASE ALPHA CHAIN"/>
    <property type="match status" value="1"/>
</dbReference>
<dbReference type="Proteomes" id="UP000028501">
    <property type="component" value="Chromosome"/>
</dbReference>
<dbReference type="SMR" id="A0A075WIQ1"/>
<evidence type="ECO:0000313" key="4">
    <source>
        <dbReference type="EMBL" id="AIG99074.1"/>
    </source>
</evidence>
<dbReference type="HOGENOM" id="CLU_016733_5_4_2"/>
<dbReference type="EC" id="4.1.1.3" evidence="4"/>
<feature type="domain" description="Lipoyl-binding" evidence="3">
    <location>
        <begin position="63"/>
        <end position="139"/>
    </location>
</feature>
<dbReference type="InterPro" id="IPR050709">
    <property type="entry name" value="Biotin_Carboxyl_Carrier/Decarb"/>
</dbReference>
<evidence type="ECO:0000259" key="3">
    <source>
        <dbReference type="PROSITE" id="PS50968"/>
    </source>
</evidence>
<dbReference type="Gene3D" id="2.40.50.100">
    <property type="match status" value="1"/>
</dbReference>
<dbReference type="KEGG" id="afg:AFULGI_00023540"/>
<protein>
    <submittedName>
        <fullName evidence="4">Biotin carboxyl carrier protein</fullName>
        <ecNumber evidence="4">4.1.1.3</ecNumber>
    </submittedName>
</protein>
<evidence type="ECO:0000256" key="2">
    <source>
        <dbReference type="ARBA" id="ARBA00023267"/>
    </source>
</evidence>
<dbReference type="InterPro" id="IPR000089">
    <property type="entry name" value="Biotin_lipoyl"/>
</dbReference>
<organism evidence="4 5">
    <name type="scientific">Archaeoglobus fulgidus DSM 8774</name>
    <dbReference type="NCBI Taxonomy" id="1344584"/>
    <lineage>
        <taxon>Archaea</taxon>
        <taxon>Methanobacteriati</taxon>
        <taxon>Methanobacteriota</taxon>
        <taxon>Archaeoglobi</taxon>
        <taxon>Archaeoglobales</taxon>
        <taxon>Archaeoglobaceae</taxon>
        <taxon>Archaeoglobus</taxon>
    </lineage>
</organism>
<dbReference type="InterPro" id="IPR011053">
    <property type="entry name" value="Single_hybrid_motif"/>
</dbReference>
<proteinExistence type="predicted"/>
<dbReference type="GO" id="GO:0016829">
    <property type="term" value="F:lyase activity"/>
    <property type="evidence" value="ECO:0007669"/>
    <property type="project" value="UniProtKB-KW"/>
</dbReference>
<keyword evidence="2" id="KW-0092">Biotin</keyword>
<reference evidence="4 5" key="1">
    <citation type="submission" date="2013-07" db="EMBL/GenBank/DDBJ databases">
        <title>Genome of Archaeoglobus fulgidus.</title>
        <authorList>
            <person name="Fiebig A."/>
            <person name="Birkeland N.-K."/>
        </authorList>
    </citation>
    <scope>NUCLEOTIDE SEQUENCE [LARGE SCALE GENOMIC DNA]</scope>
    <source>
        <strain evidence="4 5">DSM 8774</strain>
    </source>
</reference>
<dbReference type="PROSITE" id="PS50968">
    <property type="entry name" value="BIOTINYL_LIPOYL"/>
    <property type="match status" value="1"/>
</dbReference>
<dbReference type="SUPFAM" id="SSF51230">
    <property type="entry name" value="Single hybrid motif"/>
    <property type="match status" value="1"/>
</dbReference>
<keyword evidence="4" id="KW-0456">Lyase</keyword>
<dbReference type="FunFam" id="2.40.50.100:FF:000003">
    <property type="entry name" value="Acetyl-CoA carboxylase biotin carboxyl carrier protein"/>
    <property type="match status" value="1"/>
</dbReference>
<comment type="cofactor">
    <cofactor evidence="1">
        <name>Co(2+)</name>
        <dbReference type="ChEBI" id="CHEBI:48828"/>
    </cofactor>
</comment>